<name>A0ABP7ERT3_9SPHN</name>
<dbReference type="EMBL" id="BAABBF010000012">
    <property type="protein sequence ID" value="GAA3723462.1"/>
    <property type="molecule type" value="Genomic_DNA"/>
</dbReference>
<gene>
    <name evidence="2" type="ORF">GCM10022268_34600</name>
</gene>
<dbReference type="Pfam" id="PF02104">
    <property type="entry name" value="SURF1"/>
    <property type="match status" value="1"/>
</dbReference>
<reference evidence="3" key="1">
    <citation type="journal article" date="2019" name="Int. J. Syst. Evol. Microbiol.">
        <title>The Global Catalogue of Microorganisms (GCM) 10K type strain sequencing project: providing services to taxonomists for standard genome sequencing and annotation.</title>
        <authorList>
            <consortium name="The Broad Institute Genomics Platform"/>
            <consortium name="The Broad Institute Genome Sequencing Center for Infectious Disease"/>
            <person name="Wu L."/>
            <person name="Ma J."/>
        </authorList>
    </citation>
    <scope>NUCLEOTIDE SEQUENCE [LARGE SCALE GENOMIC DNA]</scope>
    <source>
        <strain evidence="3">JCM 17498</strain>
    </source>
</reference>
<comment type="similarity">
    <text evidence="1">Belongs to the SURF1 family.</text>
</comment>
<sequence length="196" mass="20950">MRRLPFLPTLLVGLAVTAMIALGLWQLLDRRPRKLAFLEQLAGNPSLPPVAFPRIPDERLLFRRATATCRPPVAIRLAGAGAAGFRAIATCNDPDLTVQLGTTRDPKARVTWGGGTVAGYIGHAPDGRSLIGAALHPQPPRPMLIATTPLAGLSANAPPDIDSVPNNHLAYGVQWFFFAGVATVIYLLAVRRRPNG</sequence>
<keyword evidence="1" id="KW-0812">Transmembrane</keyword>
<keyword evidence="3" id="KW-1185">Reference proteome</keyword>
<dbReference type="Proteomes" id="UP001500523">
    <property type="component" value="Unassembled WGS sequence"/>
</dbReference>
<evidence type="ECO:0000313" key="3">
    <source>
        <dbReference type="Proteomes" id="UP001500523"/>
    </source>
</evidence>
<proteinExistence type="inferred from homology"/>
<evidence type="ECO:0000256" key="1">
    <source>
        <dbReference type="RuleBase" id="RU363076"/>
    </source>
</evidence>
<keyword evidence="1" id="KW-1133">Transmembrane helix</keyword>
<dbReference type="InterPro" id="IPR002994">
    <property type="entry name" value="Surf1/Shy1"/>
</dbReference>
<comment type="subcellular location">
    <subcellularLocation>
        <location evidence="1">Cell membrane</location>
        <topology evidence="1">Multi-pass membrane protein</topology>
    </subcellularLocation>
</comment>
<evidence type="ECO:0000313" key="2">
    <source>
        <dbReference type="EMBL" id="GAA3723462.1"/>
    </source>
</evidence>
<comment type="caution">
    <text evidence="2">The sequence shown here is derived from an EMBL/GenBank/DDBJ whole genome shotgun (WGS) entry which is preliminary data.</text>
</comment>
<organism evidence="2 3">
    <name type="scientific">Sphingomonas cynarae</name>
    <dbReference type="NCBI Taxonomy" id="930197"/>
    <lineage>
        <taxon>Bacteria</taxon>
        <taxon>Pseudomonadati</taxon>
        <taxon>Pseudomonadota</taxon>
        <taxon>Alphaproteobacteria</taxon>
        <taxon>Sphingomonadales</taxon>
        <taxon>Sphingomonadaceae</taxon>
        <taxon>Sphingomonas</taxon>
    </lineage>
</organism>
<comment type="caution">
    <text evidence="1">Lacks conserved residue(s) required for the propagation of feature annotation.</text>
</comment>
<accession>A0ABP7ERT3</accession>
<feature type="transmembrane region" description="Helical" evidence="1">
    <location>
        <begin position="169"/>
        <end position="190"/>
    </location>
</feature>
<dbReference type="RefSeq" id="WP_344694638.1">
    <property type="nucleotide sequence ID" value="NZ_BAABBF010000012.1"/>
</dbReference>
<protein>
    <recommendedName>
        <fullName evidence="1">SURF1-like protein</fullName>
    </recommendedName>
</protein>
<keyword evidence="1" id="KW-0472">Membrane</keyword>
<keyword evidence="1" id="KW-1003">Cell membrane</keyword>